<comment type="caution">
    <text evidence="3">The sequence shown here is derived from an EMBL/GenBank/DDBJ whole genome shotgun (WGS) entry which is preliminary data.</text>
</comment>
<keyword evidence="4" id="KW-1185">Reference proteome</keyword>
<organism evidence="3 4">
    <name type="scientific">Arthrobacter mangrovi</name>
    <dbReference type="NCBI Taxonomy" id="2966350"/>
    <lineage>
        <taxon>Bacteria</taxon>
        <taxon>Bacillati</taxon>
        <taxon>Actinomycetota</taxon>
        <taxon>Actinomycetes</taxon>
        <taxon>Micrococcales</taxon>
        <taxon>Micrococcaceae</taxon>
        <taxon>Arthrobacter</taxon>
    </lineage>
</organism>
<dbReference type="RefSeq" id="WP_264794852.1">
    <property type="nucleotide sequence ID" value="NZ_BRVS01000004.1"/>
</dbReference>
<dbReference type="InterPro" id="IPR049492">
    <property type="entry name" value="BD-FAE-like_dom"/>
</dbReference>
<dbReference type="SUPFAM" id="SSF53474">
    <property type="entry name" value="alpha/beta-Hydrolases"/>
    <property type="match status" value="1"/>
</dbReference>
<evidence type="ECO:0000313" key="4">
    <source>
        <dbReference type="Proteomes" id="UP001209654"/>
    </source>
</evidence>
<evidence type="ECO:0000256" key="1">
    <source>
        <dbReference type="ARBA" id="ARBA00022801"/>
    </source>
</evidence>
<evidence type="ECO:0000313" key="3">
    <source>
        <dbReference type="EMBL" id="GLB66709.1"/>
    </source>
</evidence>
<dbReference type="InterPro" id="IPR029058">
    <property type="entry name" value="AB_hydrolase_fold"/>
</dbReference>
<dbReference type="Pfam" id="PF20434">
    <property type="entry name" value="BD-FAE"/>
    <property type="match status" value="1"/>
</dbReference>
<dbReference type="EMBL" id="BRVS01000004">
    <property type="protein sequence ID" value="GLB66709.1"/>
    <property type="molecule type" value="Genomic_DNA"/>
</dbReference>
<evidence type="ECO:0000259" key="2">
    <source>
        <dbReference type="Pfam" id="PF20434"/>
    </source>
</evidence>
<protein>
    <recommendedName>
        <fullName evidence="2">BD-FAE-like domain-containing protein</fullName>
    </recommendedName>
</protein>
<dbReference type="Proteomes" id="UP001209654">
    <property type="component" value="Unassembled WGS sequence"/>
</dbReference>
<dbReference type="PANTHER" id="PTHR48081">
    <property type="entry name" value="AB HYDROLASE SUPERFAMILY PROTEIN C4A8.06C"/>
    <property type="match status" value="1"/>
</dbReference>
<keyword evidence="1" id="KW-0378">Hydrolase</keyword>
<name>A0ABQ5MRW5_9MICC</name>
<reference evidence="3 4" key="1">
    <citation type="journal article" date="2023" name="Int. J. Syst. Evol. Microbiol.">
        <title>Arthrobacter mangrovi sp. nov., an actinobacterium isolated from the rhizosphere of a mangrove.</title>
        <authorList>
            <person name="Hamada M."/>
            <person name="Saitou S."/>
            <person name="Enomoto N."/>
            <person name="Nanri K."/>
            <person name="Hidaka K."/>
            <person name="Miura T."/>
            <person name="Tamura T."/>
        </authorList>
    </citation>
    <scope>NUCLEOTIDE SEQUENCE [LARGE SCALE GENOMIC DNA]</scope>
    <source>
        <strain evidence="3 4">NBRC 112813</strain>
    </source>
</reference>
<sequence>MEPIRYGYGPDPSQYAQLYLPAEPRRAVVVIVHGGYWRARYTAELGQATARDLAARGWACWNLEYRRAGNGGGWPRTFEDVAAGIDALAGPAAEHGLGLDAVVGLGHSAGGQLAAWAAGRGGLAHGSPGADPAVPLAAVLSQAGVLDLRRAWELGLSDHAVRNFLGSDPEDEPDRFAMADPVRRLPLPVPVYAFHSRQDEAVPFELSERYVSAARAAGGRAELVPVPGGHMDLIDPASPAFGMVRGVLRRLDPGPP</sequence>
<dbReference type="InterPro" id="IPR050300">
    <property type="entry name" value="GDXG_lipolytic_enzyme"/>
</dbReference>
<accession>A0ABQ5MRW5</accession>
<feature type="domain" description="BD-FAE-like" evidence="2">
    <location>
        <begin position="18"/>
        <end position="209"/>
    </location>
</feature>
<proteinExistence type="predicted"/>
<dbReference type="Gene3D" id="3.40.50.1820">
    <property type="entry name" value="alpha/beta hydrolase"/>
    <property type="match status" value="1"/>
</dbReference>
<gene>
    <name evidence="3" type="ORF">AHIS1636_11480</name>
</gene>